<dbReference type="KEGG" id="cput:CONPUDRAFT_144484"/>
<feature type="domain" description="Amidase" evidence="3">
    <location>
        <begin position="67"/>
        <end position="166"/>
    </location>
</feature>
<dbReference type="InterPro" id="IPR036928">
    <property type="entry name" value="AS_sf"/>
</dbReference>
<sequence>MHLECQSCYARTLNPYNTNLTPGGSSGGEAALVAMKGSPMGIGTKVAETEVDLSELLRPLRRPGSDAILPATGPICNSARDMRLLLSAVLSARPASIDPSFFPVNLVIPDLGQALGRRLKVGLMIHDGVVLPHPPMLRALEMARERLKASDTVDLVEYVPFEHAHGYTLAV</sequence>
<feature type="domain" description="Amidase" evidence="3">
    <location>
        <begin position="4"/>
        <end position="46"/>
    </location>
</feature>
<evidence type="ECO:0000313" key="5">
    <source>
        <dbReference type="Proteomes" id="UP000053558"/>
    </source>
</evidence>
<proteinExistence type="inferred from homology"/>
<dbReference type="PANTHER" id="PTHR46072">
    <property type="entry name" value="AMIDASE-RELATED-RELATED"/>
    <property type="match status" value="1"/>
</dbReference>
<reference evidence="5" key="1">
    <citation type="journal article" date="2012" name="Science">
        <title>The Paleozoic origin of enzymatic lignin decomposition reconstructed from 31 fungal genomes.</title>
        <authorList>
            <person name="Floudas D."/>
            <person name="Binder M."/>
            <person name="Riley R."/>
            <person name="Barry K."/>
            <person name="Blanchette R.A."/>
            <person name="Henrissat B."/>
            <person name="Martinez A.T."/>
            <person name="Otillar R."/>
            <person name="Spatafora J.W."/>
            <person name="Yadav J.S."/>
            <person name="Aerts A."/>
            <person name="Benoit I."/>
            <person name="Boyd A."/>
            <person name="Carlson A."/>
            <person name="Copeland A."/>
            <person name="Coutinho P.M."/>
            <person name="de Vries R.P."/>
            <person name="Ferreira P."/>
            <person name="Findley K."/>
            <person name="Foster B."/>
            <person name="Gaskell J."/>
            <person name="Glotzer D."/>
            <person name="Gorecki P."/>
            <person name="Heitman J."/>
            <person name="Hesse C."/>
            <person name="Hori C."/>
            <person name="Igarashi K."/>
            <person name="Jurgens J.A."/>
            <person name="Kallen N."/>
            <person name="Kersten P."/>
            <person name="Kohler A."/>
            <person name="Kuees U."/>
            <person name="Kumar T.K.A."/>
            <person name="Kuo A."/>
            <person name="LaButti K."/>
            <person name="Larrondo L.F."/>
            <person name="Lindquist E."/>
            <person name="Ling A."/>
            <person name="Lombard V."/>
            <person name="Lucas S."/>
            <person name="Lundell T."/>
            <person name="Martin R."/>
            <person name="McLaughlin D.J."/>
            <person name="Morgenstern I."/>
            <person name="Morin E."/>
            <person name="Murat C."/>
            <person name="Nagy L.G."/>
            <person name="Nolan M."/>
            <person name="Ohm R.A."/>
            <person name="Patyshakuliyeva A."/>
            <person name="Rokas A."/>
            <person name="Ruiz-Duenas F.J."/>
            <person name="Sabat G."/>
            <person name="Salamov A."/>
            <person name="Samejima M."/>
            <person name="Schmutz J."/>
            <person name="Slot J.C."/>
            <person name="St John F."/>
            <person name="Stenlid J."/>
            <person name="Sun H."/>
            <person name="Sun S."/>
            <person name="Syed K."/>
            <person name="Tsang A."/>
            <person name="Wiebenga A."/>
            <person name="Young D."/>
            <person name="Pisabarro A."/>
            <person name="Eastwood D.C."/>
            <person name="Martin F."/>
            <person name="Cullen D."/>
            <person name="Grigoriev I.V."/>
            <person name="Hibbett D.S."/>
        </authorList>
    </citation>
    <scope>NUCLEOTIDE SEQUENCE [LARGE SCALE GENOMIC DNA]</scope>
    <source>
        <strain evidence="5">RWD-64-598 SS2</strain>
    </source>
</reference>
<keyword evidence="2" id="KW-0378">Hydrolase</keyword>
<dbReference type="OrthoDB" id="6428749at2759"/>
<dbReference type="GeneID" id="19201949"/>
<dbReference type="EMBL" id="JH711579">
    <property type="protein sequence ID" value="EIW80375.1"/>
    <property type="molecule type" value="Genomic_DNA"/>
</dbReference>
<evidence type="ECO:0000259" key="3">
    <source>
        <dbReference type="Pfam" id="PF01425"/>
    </source>
</evidence>
<organism evidence="4 5">
    <name type="scientific">Coniophora puteana (strain RWD-64-598)</name>
    <name type="common">Brown rot fungus</name>
    <dbReference type="NCBI Taxonomy" id="741705"/>
    <lineage>
        <taxon>Eukaryota</taxon>
        <taxon>Fungi</taxon>
        <taxon>Dikarya</taxon>
        <taxon>Basidiomycota</taxon>
        <taxon>Agaricomycotina</taxon>
        <taxon>Agaricomycetes</taxon>
        <taxon>Agaricomycetidae</taxon>
        <taxon>Boletales</taxon>
        <taxon>Coniophorineae</taxon>
        <taxon>Coniophoraceae</taxon>
        <taxon>Coniophora</taxon>
    </lineage>
</organism>
<dbReference type="Proteomes" id="UP000053558">
    <property type="component" value="Unassembled WGS sequence"/>
</dbReference>
<comment type="similarity">
    <text evidence="1">Belongs to the amidase family.</text>
</comment>
<comment type="caution">
    <text evidence="4">The sequence shown here is derived from an EMBL/GenBank/DDBJ whole genome shotgun (WGS) entry which is preliminary data.</text>
</comment>
<accession>A0A5M3MNR7</accession>
<dbReference type="PANTHER" id="PTHR46072:SF4">
    <property type="entry name" value="AMIDASE C550.07-RELATED"/>
    <property type="match status" value="1"/>
</dbReference>
<dbReference type="Pfam" id="PF01425">
    <property type="entry name" value="Amidase"/>
    <property type="match status" value="2"/>
</dbReference>
<dbReference type="RefSeq" id="XP_007769333.1">
    <property type="nucleotide sequence ID" value="XM_007771143.1"/>
</dbReference>
<gene>
    <name evidence="4" type="ORF">CONPUDRAFT_144484</name>
</gene>
<evidence type="ECO:0000256" key="1">
    <source>
        <dbReference type="ARBA" id="ARBA00009199"/>
    </source>
</evidence>
<protein>
    <submittedName>
        <fullName evidence="4">Amidase signature enzyme</fullName>
    </submittedName>
</protein>
<evidence type="ECO:0000313" key="4">
    <source>
        <dbReference type="EMBL" id="EIW80375.1"/>
    </source>
</evidence>
<dbReference type="InterPro" id="IPR023631">
    <property type="entry name" value="Amidase_dom"/>
</dbReference>
<dbReference type="SUPFAM" id="SSF75304">
    <property type="entry name" value="Amidase signature (AS) enzymes"/>
    <property type="match status" value="1"/>
</dbReference>
<name>A0A5M3MNR7_CONPW</name>
<evidence type="ECO:0000256" key="2">
    <source>
        <dbReference type="ARBA" id="ARBA00022801"/>
    </source>
</evidence>
<feature type="non-terminal residue" evidence="4">
    <location>
        <position position="171"/>
    </location>
</feature>
<dbReference type="Gene3D" id="3.90.1300.10">
    <property type="entry name" value="Amidase signature (AS) domain"/>
    <property type="match status" value="2"/>
</dbReference>
<dbReference type="GO" id="GO:0016787">
    <property type="term" value="F:hydrolase activity"/>
    <property type="evidence" value="ECO:0007669"/>
    <property type="project" value="UniProtKB-KW"/>
</dbReference>
<dbReference type="AlphaFoldDB" id="A0A5M3MNR7"/>
<keyword evidence="5" id="KW-1185">Reference proteome</keyword>